<dbReference type="NCBIfam" id="NF006569">
    <property type="entry name" value="PRK09082.1"/>
    <property type="match status" value="1"/>
</dbReference>
<protein>
    <submittedName>
        <fullName evidence="6">Pyridoxal phosphate-dependent aminotransferase</fullName>
    </submittedName>
</protein>
<dbReference type="Gene3D" id="3.90.1150.10">
    <property type="entry name" value="Aspartate Aminotransferase, domain 1"/>
    <property type="match status" value="1"/>
</dbReference>
<proteinExistence type="predicted"/>
<keyword evidence="7" id="KW-1185">Reference proteome</keyword>
<dbReference type="InterPro" id="IPR015424">
    <property type="entry name" value="PyrdxlP-dep_Trfase"/>
</dbReference>
<dbReference type="EMBL" id="VVIW01000002">
    <property type="protein sequence ID" value="NHZ39643.1"/>
    <property type="molecule type" value="Genomic_DNA"/>
</dbReference>
<evidence type="ECO:0000256" key="3">
    <source>
        <dbReference type="ARBA" id="ARBA00022679"/>
    </source>
</evidence>
<keyword evidence="2 6" id="KW-0032">Aminotransferase</keyword>
<dbReference type="RefSeq" id="WP_167075498.1">
    <property type="nucleotide sequence ID" value="NZ_VVIW01000002.1"/>
</dbReference>
<dbReference type="InterPro" id="IPR015421">
    <property type="entry name" value="PyrdxlP-dep_Trfase_major"/>
</dbReference>
<dbReference type="NCBIfam" id="NF009079">
    <property type="entry name" value="PRK12414.1"/>
    <property type="match status" value="1"/>
</dbReference>
<evidence type="ECO:0000259" key="5">
    <source>
        <dbReference type="Pfam" id="PF00155"/>
    </source>
</evidence>
<evidence type="ECO:0000256" key="2">
    <source>
        <dbReference type="ARBA" id="ARBA00022576"/>
    </source>
</evidence>
<dbReference type="Proteomes" id="UP000819052">
    <property type="component" value="Unassembled WGS sequence"/>
</dbReference>
<dbReference type="Gene3D" id="3.40.640.10">
    <property type="entry name" value="Type I PLP-dependent aspartate aminotransferase-like (Major domain)"/>
    <property type="match status" value="1"/>
</dbReference>
<evidence type="ECO:0000256" key="1">
    <source>
        <dbReference type="ARBA" id="ARBA00001933"/>
    </source>
</evidence>
<dbReference type="GO" id="GO:0008483">
    <property type="term" value="F:transaminase activity"/>
    <property type="evidence" value="ECO:0007669"/>
    <property type="project" value="UniProtKB-KW"/>
</dbReference>
<dbReference type="CDD" id="cd00609">
    <property type="entry name" value="AAT_like"/>
    <property type="match status" value="1"/>
</dbReference>
<dbReference type="Pfam" id="PF00155">
    <property type="entry name" value="Aminotran_1_2"/>
    <property type="match status" value="1"/>
</dbReference>
<accession>A0ABX0LXQ8</accession>
<reference evidence="6 7" key="1">
    <citation type="submission" date="2019-09" db="EMBL/GenBank/DDBJ databases">
        <title>Taxonomy of Antarctic Massilia spp.: description of Massilia rubra sp. nov., Massilia aquatica sp. nov., Massilia mucilaginosa sp. nov., Massilia frigida sp. nov. isolated from streams, lakes and regoliths.</title>
        <authorList>
            <person name="Holochova P."/>
            <person name="Sedlacek I."/>
            <person name="Kralova S."/>
            <person name="Maslanova I."/>
            <person name="Busse H.-J."/>
            <person name="Stankova E."/>
            <person name="Vrbovska V."/>
            <person name="Kovarovic V."/>
            <person name="Bartak M."/>
            <person name="Svec P."/>
            <person name="Pantucek R."/>
        </authorList>
    </citation>
    <scope>NUCLEOTIDE SEQUENCE [LARGE SCALE GENOMIC DNA]</scope>
    <source>
        <strain evidence="6 7">CCM 8693</strain>
    </source>
</reference>
<comment type="cofactor">
    <cofactor evidence="1">
        <name>pyridoxal 5'-phosphate</name>
        <dbReference type="ChEBI" id="CHEBI:597326"/>
    </cofactor>
</comment>
<organism evidence="6 7">
    <name type="scientific">Massilia aquatica</name>
    <dbReference type="NCBI Taxonomy" id="2609000"/>
    <lineage>
        <taxon>Bacteria</taxon>
        <taxon>Pseudomonadati</taxon>
        <taxon>Pseudomonadota</taxon>
        <taxon>Betaproteobacteria</taxon>
        <taxon>Burkholderiales</taxon>
        <taxon>Oxalobacteraceae</taxon>
        <taxon>Telluria group</taxon>
        <taxon>Massilia</taxon>
    </lineage>
</organism>
<evidence type="ECO:0000256" key="4">
    <source>
        <dbReference type="ARBA" id="ARBA00022898"/>
    </source>
</evidence>
<feature type="domain" description="Aminotransferase class I/classII large" evidence="5">
    <location>
        <begin position="31"/>
        <end position="382"/>
    </location>
</feature>
<dbReference type="InterPro" id="IPR004839">
    <property type="entry name" value="Aminotransferase_I/II_large"/>
</dbReference>
<comment type="caution">
    <text evidence="6">The sequence shown here is derived from an EMBL/GenBank/DDBJ whole genome shotgun (WGS) entry which is preliminary data.</text>
</comment>
<dbReference type="SUPFAM" id="SSF53383">
    <property type="entry name" value="PLP-dependent transferases"/>
    <property type="match status" value="1"/>
</dbReference>
<sequence length="385" mass="41815">MSTPVLHSRLPAVGTTVFSLMSALASEHGAVNLGQGFPDFPCEPALLDHVDAAMRAGHNQYPMMTGVPALRGAIAAKIAAVYGARYDAASEITVTAGATQALTTAILCCVHPGDEVIVIEPAYDSYLPAITLAGGVPVLVSMQLGEQGYTVPWDRLAAAVTPRTRLIVINTPHNPTGSVLRAADMQTLADIVRGSDMLILSDEVYEHMVYDGARHESVSRYPELAERSFVVSSFGKTYHVTGWKIGYVAAPASLMAEFRKVHQYNVFSVNTPMQHGLAGYMADPAPYLDLPAFYQRKRDLFRDGLTGSRFTLLPADGTYFQCVRYDAISALPESEFAQWLTKEIKVAAIPVSAFYSQGQESGIVRFCFAKTDDTLRLALERLSKL</sequence>
<keyword evidence="4" id="KW-0663">Pyridoxal phosphate</keyword>
<dbReference type="InterPro" id="IPR051326">
    <property type="entry name" value="Kynurenine-oxoglutarate_AT"/>
</dbReference>
<dbReference type="PANTHER" id="PTHR43807">
    <property type="entry name" value="FI04487P"/>
    <property type="match status" value="1"/>
</dbReference>
<dbReference type="PANTHER" id="PTHR43807:SF20">
    <property type="entry name" value="FI04487P"/>
    <property type="match status" value="1"/>
</dbReference>
<evidence type="ECO:0000313" key="7">
    <source>
        <dbReference type="Proteomes" id="UP000819052"/>
    </source>
</evidence>
<name>A0ABX0LXQ8_9BURK</name>
<evidence type="ECO:0000313" key="6">
    <source>
        <dbReference type="EMBL" id="NHZ39643.1"/>
    </source>
</evidence>
<keyword evidence="3" id="KW-0808">Transferase</keyword>
<gene>
    <name evidence="6" type="ORF">F1609_05590</name>
</gene>
<dbReference type="InterPro" id="IPR015422">
    <property type="entry name" value="PyrdxlP-dep_Trfase_small"/>
</dbReference>